<comment type="caution">
    <text evidence="2">The sequence shown here is derived from an EMBL/GenBank/DDBJ whole genome shotgun (WGS) entry which is preliminary data.</text>
</comment>
<organism evidence="2 3">
    <name type="scientific">Candidatus Magasanikbacteria bacterium GW2011_GWA2_56_11</name>
    <dbReference type="NCBI Taxonomy" id="1619044"/>
    <lineage>
        <taxon>Bacteria</taxon>
        <taxon>Candidatus Magasanikiibacteriota</taxon>
    </lineage>
</organism>
<dbReference type="STRING" id="1619044.UY92_C0003G0054"/>
<proteinExistence type="predicted"/>
<evidence type="ECO:0008006" key="4">
    <source>
        <dbReference type="Google" id="ProtNLM"/>
    </source>
</evidence>
<keyword evidence="1" id="KW-0472">Membrane</keyword>
<dbReference type="AlphaFoldDB" id="A0A0G1YHC9"/>
<name>A0A0G1YHC9_9BACT</name>
<feature type="transmembrane region" description="Helical" evidence="1">
    <location>
        <begin position="236"/>
        <end position="255"/>
    </location>
</feature>
<evidence type="ECO:0000256" key="1">
    <source>
        <dbReference type="SAM" id="Phobius"/>
    </source>
</evidence>
<reference evidence="2 3" key="1">
    <citation type="journal article" date="2015" name="Nature">
        <title>rRNA introns, odd ribosomes, and small enigmatic genomes across a large radiation of phyla.</title>
        <authorList>
            <person name="Brown C.T."/>
            <person name="Hug L.A."/>
            <person name="Thomas B.C."/>
            <person name="Sharon I."/>
            <person name="Castelle C.J."/>
            <person name="Singh A."/>
            <person name="Wilkins M.J."/>
            <person name="Williams K.H."/>
            <person name="Banfield J.F."/>
        </authorList>
    </citation>
    <scope>NUCLEOTIDE SEQUENCE [LARGE SCALE GENOMIC DNA]</scope>
</reference>
<protein>
    <recommendedName>
        <fullName evidence="4">ABC transporter permease</fullName>
    </recommendedName>
</protein>
<dbReference type="InterPro" id="IPR010390">
    <property type="entry name" value="ABC-2_transporter-like"/>
</dbReference>
<dbReference type="PANTHER" id="PTHR36832">
    <property type="entry name" value="SLR1174 PROTEIN-RELATED"/>
    <property type="match status" value="1"/>
</dbReference>
<evidence type="ECO:0000313" key="3">
    <source>
        <dbReference type="Proteomes" id="UP000033870"/>
    </source>
</evidence>
<evidence type="ECO:0000313" key="2">
    <source>
        <dbReference type="EMBL" id="KKW42848.1"/>
    </source>
</evidence>
<feature type="transmembrane region" description="Helical" evidence="1">
    <location>
        <begin position="111"/>
        <end position="135"/>
    </location>
</feature>
<accession>A0A0G1YHC9</accession>
<gene>
    <name evidence="2" type="ORF">UY92_C0003G0054</name>
</gene>
<feature type="transmembrane region" description="Helical" evidence="1">
    <location>
        <begin position="180"/>
        <end position="199"/>
    </location>
</feature>
<dbReference type="PANTHER" id="PTHR36832:SF1">
    <property type="entry name" value="SLR1174 PROTEIN"/>
    <property type="match status" value="1"/>
</dbReference>
<keyword evidence="1" id="KW-0812">Transmembrane</keyword>
<dbReference type="Proteomes" id="UP000033870">
    <property type="component" value="Unassembled WGS sequence"/>
</dbReference>
<feature type="transmembrane region" description="Helical" evidence="1">
    <location>
        <begin position="26"/>
        <end position="50"/>
    </location>
</feature>
<dbReference type="EMBL" id="LCRX01000003">
    <property type="protein sequence ID" value="KKW42848.1"/>
    <property type="molecule type" value="Genomic_DNA"/>
</dbReference>
<keyword evidence="1" id="KW-1133">Transmembrane helix</keyword>
<feature type="transmembrane region" description="Helical" evidence="1">
    <location>
        <begin position="62"/>
        <end position="84"/>
    </location>
</feature>
<dbReference type="Pfam" id="PF06182">
    <property type="entry name" value="ABC2_membrane_6"/>
    <property type="match status" value="1"/>
</dbReference>
<feature type="transmembrane region" description="Helical" evidence="1">
    <location>
        <begin position="147"/>
        <end position="168"/>
    </location>
</feature>
<sequence>MSVMSRKYLVAYANGLSSAFQYRLNLGLLFVSHLVSLSGLVYLWLAVYAAGESLPGYSLPEIITYYLVLTALRITIADGIGMGFKVSEDIREGLITHYLLKPFSYSLEQGLLLAAQASINLVFALPPFIILGLFINRFIELPDLGDIAAFALLTLIGLIFYYLVYLLSAFSSFWIEKGSTAIYAMIVVSLLLSGSLLPLDLFPDWFQTASRYAPFQYLMYVPIQGFLGQITDWSRTLAVAAVWIVLLAAAARTVWLRGLKKYEAAGR</sequence>